<evidence type="ECO:0000313" key="15">
    <source>
        <dbReference type="EMBL" id="CBY23098.1"/>
    </source>
</evidence>
<dbReference type="SUPFAM" id="SSF53335">
    <property type="entry name" value="S-adenosyl-L-methionine-dependent methyltransferases"/>
    <property type="match status" value="1"/>
</dbReference>
<dbReference type="GO" id="GO:0032259">
    <property type="term" value="P:methylation"/>
    <property type="evidence" value="ECO:0007669"/>
    <property type="project" value="UniProtKB-KW"/>
</dbReference>
<dbReference type="GO" id="GO:0035243">
    <property type="term" value="F:protein-arginine omega-N symmetric methyltransferase activity"/>
    <property type="evidence" value="ECO:0007669"/>
    <property type="project" value="UniProtKB-EC"/>
</dbReference>
<protein>
    <recommendedName>
        <fullName evidence="2">Protein arginine N-methyltransferase 5</fullName>
        <ecNumber evidence="1">2.1.1.320</ecNumber>
    </recommendedName>
    <alternativeName>
        <fullName evidence="6">Histone-arginine N-methyltransferase PRMT5</fullName>
    </alternativeName>
</protein>
<keyword evidence="3 11" id="KW-0489">Methyltransferase</keyword>
<evidence type="ECO:0000256" key="7">
    <source>
        <dbReference type="ARBA" id="ARBA00048612"/>
    </source>
</evidence>
<dbReference type="EMBL" id="FN653020">
    <property type="protein sequence ID" value="CBY23098.1"/>
    <property type="molecule type" value="Genomic_DNA"/>
</dbReference>
<dbReference type="FunCoup" id="E4X000">
    <property type="interactions" value="369"/>
</dbReference>
<dbReference type="GO" id="GO:0005634">
    <property type="term" value="C:nucleus"/>
    <property type="evidence" value="ECO:0007669"/>
    <property type="project" value="TreeGrafter"/>
</dbReference>
<feature type="active site" description="Proton donor/acceptor" evidence="8">
    <location>
        <position position="365"/>
    </location>
</feature>
<dbReference type="Gene3D" id="3.40.50.150">
    <property type="entry name" value="Vaccinia Virus protein VP39"/>
    <property type="match status" value="1"/>
</dbReference>
<dbReference type="PROSITE" id="PS51678">
    <property type="entry name" value="SAM_MT_PRMT"/>
    <property type="match status" value="1"/>
</dbReference>
<proteinExistence type="predicted"/>
<dbReference type="InterPro" id="IPR035075">
    <property type="entry name" value="PRMT5"/>
</dbReference>
<dbReference type="GO" id="GO:0005829">
    <property type="term" value="C:cytosol"/>
    <property type="evidence" value="ECO:0007669"/>
    <property type="project" value="TreeGrafter"/>
</dbReference>
<reference evidence="15" key="1">
    <citation type="journal article" date="2010" name="Science">
        <title>Plasticity of animal genome architecture unmasked by rapid evolution of a pelagic tunicate.</title>
        <authorList>
            <person name="Denoeud F."/>
            <person name="Henriet S."/>
            <person name="Mungpakdee S."/>
            <person name="Aury J.M."/>
            <person name="Da Silva C."/>
            <person name="Brinkmann H."/>
            <person name="Mikhaleva J."/>
            <person name="Olsen L.C."/>
            <person name="Jubin C."/>
            <person name="Canestro C."/>
            <person name="Bouquet J.M."/>
            <person name="Danks G."/>
            <person name="Poulain J."/>
            <person name="Campsteijn C."/>
            <person name="Adamski M."/>
            <person name="Cross I."/>
            <person name="Yadetie F."/>
            <person name="Muffato M."/>
            <person name="Louis A."/>
            <person name="Butcher S."/>
            <person name="Tsagkogeorga G."/>
            <person name="Konrad A."/>
            <person name="Singh S."/>
            <person name="Jensen M.F."/>
            <person name="Cong E.H."/>
            <person name="Eikeseth-Otteraa H."/>
            <person name="Noel B."/>
            <person name="Anthouard V."/>
            <person name="Porcel B.M."/>
            <person name="Kachouri-Lafond R."/>
            <person name="Nishino A."/>
            <person name="Ugolini M."/>
            <person name="Chourrout P."/>
            <person name="Nishida H."/>
            <person name="Aasland R."/>
            <person name="Huzurbazar S."/>
            <person name="Westhof E."/>
            <person name="Delsuc F."/>
            <person name="Lehrach H."/>
            <person name="Reinhardt R."/>
            <person name="Weissenbach J."/>
            <person name="Roy S.W."/>
            <person name="Artiguenave F."/>
            <person name="Postlethwait J.H."/>
            <person name="Manak J.R."/>
            <person name="Thompson E.M."/>
            <person name="Jaillon O."/>
            <person name="Du Pasquier L."/>
            <person name="Boudinot P."/>
            <person name="Liberles D.A."/>
            <person name="Volff J.N."/>
            <person name="Philippe H."/>
            <person name="Lenhard B."/>
            <person name="Roest Crollius H."/>
            <person name="Wincker P."/>
            <person name="Chourrout D."/>
        </authorList>
    </citation>
    <scope>NUCLEOTIDE SEQUENCE [LARGE SCALE GENOMIC DNA]</scope>
</reference>
<dbReference type="Pfam" id="PF17286">
    <property type="entry name" value="PRMT5_C"/>
    <property type="match status" value="1"/>
</dbReference>
<dbReference type="InterPro" id="IPR029063">
    <property type="entry name" value="SAM-dependent_MTases_sf"/>
</dbReference>
<dbReference type="Gene3D" id="3.20.20.150">
    <property type="entry name" value="Divalent-metal-dependent TIM barrel enzymes"/>
    <property type="match status" value="1"/>
</dbReference>
<dbReference type="InParanoid" id="E4X000"/>
<evidence type="ECO:0000256" key="11">
    <source>
        <dbReference type="PROSITE-ProRule" id="PRU01015"/>
    </source>
</evidence>
<dbReference type="OrthoDB" id="1368803at2759"/>
<feature type="domain" description="PRMT5 TIM barrel" evidence="13">
    <location>
        <begin position="33"/>
        <end position="203"/>
    </location>
</feature>
<feature type="binding site" evidence="9">
    <location>
        <begin position="349"/>
        <end position="350"/>
    </location>
    <ligand>
        <name>S-adenosyl-L-methionine</name>
        <dbReference type="ChEBI" id="CHEBI:59789"/>
    </ligand>
</feature>
<feature type="active site" description="Proton donor/acceptor" evidence="8">
    <location>
        <position position="374"/>
    </location>
</feature>
<feature type="binding site" evidence="9">
    <location>
        <position position="258"/>
    </location>
    <ligand>
        <name>S-adenosyl-L-methionine</name>
        <dbReference type="ChEBI" id="CHEBI:59789"/>
    </ligand>
</feature>
<keyword evidence="16" id="KW-1185">Reference proteome</keyword>
<feature type="binding site" evidence="9">
    <location>
        <begin position="267"/>
        <end position="268"/>
    </location>
    <ligand>
        <name>S-adenosyl-L-methionine</name>
        <dbReference type="ChEBI" id="CHEBI:59789"/>
    </ligand>
</feature>
<dbReference type="InterPro" id="IPR007857">
    <property type="entry name" value="Arg_MeTrfase_PRMT5"/>
</dbReference>
<gene>
    <name evidence="15" type="ORF">GSOID_T00015026001</name>
</gene>
<feature type="binding site" evidence="9">
    <location>
        <position position="320"/>
    </location>
    <ligand>
        <name>S-adenosyl-L-methionine</name>
        <dbReference type="ChEBI" id="CHEBI:59789"/>
    </ligand>
</feature>
<evidence type="ECO:0000256" key="10">
    <source>
        <dbReference type="PIRSR" id="PIRSR015894-3"/>
    </source>
</evidence>
<dbReference type="PIRSF" id="PIRSF015894">
    <property type="entry name" value="Skb1_MeTrfase"/>
    <property type="match status" value="1"/>
</dbReference>
<dbReference type="PANTHER" id="PTHR10738:SF0">
    <property type="entry name" value="PROTEIN ARGININE N-METHYLTRANSFERASE 5"/>
    <property type="match status" value="1"/>
</dbReference>
<evidence type="ECO:0000256" key="1">
    <source>
        <dbReference type="ARBA" id="ARBA00011935"/>
    </source>
</evidence>
<dbReference type="PANTHER" id="PTHR10738">
    <property type="entry name" value="PROTEIN ARGININE N-METHYLTRANSFERASE 5"/>
    <property type="match status" value="1"/>
</dbReference>
<evidence type="ECO:0000256" key="9">
    <source>
        <dbReference type="PIRSR" id="PIRSR015894-2"/>
    </source>
</evidence>
<feature type="domain" description="PRMT5 arginine-N-methyltransferase" evidence="12">
    <location>
        <begin position="236"/>
        <end position="394"/>
    </location>
</feature>
<feature type="domain" description="PRMT5 oligomerisation" evidence="14">
    <location>
        <begin position="398"/>
        <end position="476"/>
    </location>
</feature>
<evidence type="ECO:0000256" key="3">
    <source>
        <dbReference type="ARBA" id="ARBA00022603"/>
    </source>
</evidence>
<evidence type="ECO:0000259" key="12">
    <source>
        <dbReference type="Pfam" id="PF05185"/>
    </source>
</evidence>
<evidence type="ECO:0000256" key="5">
    <source>
        <dbReference type="ARBA" id="ARBA00022691"/>
    </source>
</evidence>
<dbReference type="Pfam" id="PF17285">
    <property type="entry name" value="PRMT5_TIM"/>
    <property type="match status" value="1"/>
</dbReference>
<dbReference type="GO" id="GO:0006355">
    <property type="term" value="P:regulation of DNA-templated transcription"/>
    <property type="evidence" value="ECO:0007669"/>
    <property type="project" value="TreeGrafter"/>
</dbReference>
<dbReference type="EC" id="2.1.1.320" evidence="1"/>
<evidence type="ECO:0000259" key="14">
    <source>
        <dbReference type="Pfam" id="PF17286"/>
    </source>
</evidence>
<name>E4X000_OIKDI</name>
<dbReference type="Gene3D" id="2.70.160.11">
    <property type="entry name" value="Hnrnp arginine n-methyltransferase1"/>
    <property type="match status" value="1"/>
</dbReference>
<evidence type="ECO:0000256" key="8">
    <source>
        <dbReference type="PIRSR" id="PIRSR015894-1"/>
    </source>
</evidence>
<keyword evidence="5 9" id="KW-0949">S-adenosyl-L-methionine</keyword>
<feature type="site" description="Critical for specifying symmetric addition of methyl groups" evidence="10">
    <location>
        <position position="261"/>
    </location>
</feature>
<dbReference type="InterPro" id="IPR025799">
    <property type="entry name" value="Arg_MeTrfase"/>
</dbReference>
<dbReference type="Pfam" id="PF05185">
    <property type="entry name" value="PRMT5"/>
    <property type="match status" value="1"/>
</dbReference>
<evidence type="ECO:0000313" key="16">
    <source>
        <dbReference type="Proteomes" id="UP000001307"/>
    </source>
</evidence>
<sequence length="487" mass="55978">MSERFMGGSQVEDHLDASDWCSFNVPRIHVPEEMESMEPEACARAEEIVEEQLDWAFFLSSPGVVISIPEDHQNLVRYITKSMNQVIADYPILAEIPVVMKTEEENGNSALKAWRVWDSLRMACDHKLRLLCVLRLGASVPLEYDDEYDRWMGEPVHSIIIADECWTMNRAGYPCLLKAHQNFIRRFVHMDPILIVETKGYNDDLHLRVAYLKNGMWPNLAKTFKDVNGTRANNEIALLDFLQTPLQPLMDNLESYTYETFEKDPIKYDLYRQAVEKALKAKDLEETVVFMLGAGRGPIVDKILVAAKNVEKKIKLYAIEKNPSAINILRMKNKQWKLWGGKVKIISSDMRSWKPDFKADLIVSELLGSFSCNELSPECLIGANHLLKDDAISIPTWYTSYLAPISSESLYRAVRKSVKPEKPASYAFECNYVVNMNNKHMLGEEKEVFSFSHPKAFMKGGNSFDQRARLTWKMKTWARHSVLYTIL</sequence>
<dbReference type="Proteomes" id="UP000001307">
    <property type="component" value="Unassembled WGS sequence"/>
</dbReference>
<dbReference type="InterPro" id="IPR035247">
    <property type="entry name" value="PRMT5_TIM"/>
</dbReference>
<dbReference type="AlphaFoldDB" id="E4X000"/>
<evidence type="ECO:0000256" key="2">
    <source>
        <dbReference type="ARBA" id="ARBA00018777"/>
    </source>
</evidence>
<accession>E4X000</accession>
<organism evidence="15">
    <name type="scientific">Oikopleura dioica</name>
    <name type="common">Tunicate</name>
    <dbReference type="NCBI Taxonomy" id="34765"/>
    <lineage>
        <taxon>Eukaryota</taxon>
        <taxon>Metazoa</taxon>
        <taxon>Chordata</taxon>
        <taxon>Tunicata</taxon>
        <taxon>Appendicularia</taxon>
        <taxon>Copelata</taxon>
        <taxon>Oikopleuridae</taxon>
        <taxon>Oikopleura</taxon>
    </lineage>
</organism>
<evidence type="ECO:0000256" key="4">
    <source>
        <dbReference type="ARBA" id="ARBA00022679"/>
    </source>
</evidence>
<evidence type="ECO:0000259" key="13">
    <source>
        <dbReference type="Pfam" id="PF17285"/>
    </source>
</evidence>
<keyword evidence="4 11" id="KW-0808">Transferase</keyword>
<dbReference type="InterPro" id="IPR035248">
    <property type="entry name" value="PRMT5_C"/>
</dbReference>
<evidence type="ECO:0000256" key="6">
    <source>
        <dbReference type="ARBA" id="ARBA00031210"/>
    </source>
</evidence>
<comment type="catalytic activity">
    <reaction evidence="7">
        <text>L-arginyl-[protein] + 2 S-adenosyl-L-methionine = N(omega),N(omega)'-dimethyl-L-arginyl-[protein] + 2 S-adenosyl-L-homocysteine + 2 H(+)</text>
        <dbReference type="Rhea" id="RHEA:48108"/>
        <dbReference type="Rhea" id="RHEA-COMP:10532"/>
        <dbReference type="Rhea" id="RHEA-COMP:11992"/>
        <dbReference type="ChEBI" id="CHEBI:15378"/>
        <dbReference type="ChEBI" id="CHEBI:29965"/>
        <dbReference type="ChEBI" id="CHEBI:57856"/>
        <dbReference type="ChEBI" id="CHEBI:59789"/>
        <dbReference type="ChEBI" id="CHEBI:88221"/>
        <dbReference type="EC" id="2.1.1.320"/>
    </reaction>
</comment>